<evidence type="ECO:0000313" key="1">
    <source>
        <dbReference type="EMBL" id="MDV3458356.1"/>
    </source>
</evidence>
<dbReference type="Proteomes" id="UP001273531">
    <property type="component" value="Unassembled WGS sequence"/>
</dbReference>
<dbReference type="EMBL" id="JAWJEJ010000001">
    <property type="protein sequence ID" value="MDV3458356.1"/>
    <property type="molecule type" value="Genomic_DNA"/>
</dbReference>
<comment type="caution">
    <text evidence="1">The sequence shown here is derived from an EMBL/GenBank/DDBJ whole genome shotgun (WGS) entry which is preliminary data.</text>
</comment>
<organism evidence="1 2">
    <name type="scientific">Sphingomonas agrestis</name>
    <dbReference type="NCBI Taxonomy" id="3080540"/>
    <lineage>
        <taxon>Bacteria</taxon>
        <taxon>Pseudomonadati</taxon>
        <taxon>Pseudomonadota</taxon>
        <taxon>Alphaproteobacteria</taxon>
        <taxon>Sphingomonadales</taxon>
        <taxon>Sphingomonadaceae</taxon>
        <taxon>Sphingomonas</taxon>
    </lineage>
</organism>
<gene>
    <name evidence="1" type="ORF">RZN05_15265</name>
</gene>
<evidence type="ECO:0008006" key="3">
    <source>
        <dbReference type="Google" id="ProtNLM"/>
    </source>
</evidence>
<evidence type="ECO:0000313" key="2">
    <source>
        <dbReference type="Proteomes" id="UP001273531"/>
    </source>
</evidence>
<accession>A0ABU3YAG3</accession>
<protein>
    <recommendedName>
        <fullName evidence="3">Spore coat protein U domain-containing protein</fullName>
    </recommendedName>
</protein>
<reference evidence="1 2" key="1">
    <citation type="submission" date="2023-10" db="EMBL/GenBank/DDBJ databases">
        <title>Sphingomonas sp. HF-S4 16S ribosomal RNA gene Genome sequencing and assembly.</title>
        <authorList>
            <person name="Lee H."/>
        </authorList>
    </citation>
    <scope>NUCLEOTIDE SEQUENCE [LARGE SCALE GENOMIC DNA]</scope>
    <source>
        <strain evidence="1 2">HF-S4</strain>
    </source>
</reference>
<name>A0ABU3YAG3_9SPHN</name>
<proteinExistence type="predicted"/>
<keyword evidence="2" id="KW-1185">Reference proteome</keyword>
<dbReference type="RefSeq" id="WP_317227426.1">
    <property type="nucleotide sequence ID" value="NZ_JAWJEJ010000001.1"/>
</dbReference>
<sequence length="212" mass="21536">MSDAAAEYRAGGAPQGAHFQASQDSAAARASVSARVRLAVAGAALLLGGALAAPAAAQEISNVKSVDIAVQGSIAQRCQMGSMPTADFGDLTRPGKAAAVKVALDCNVPFKMQIKAQNGALAHSEMPNGSGPYAGSIPYVLDVELPVRRPTTEMISKIFEGRSLTGGQTISSADGIAMDGLLLRLSLGSVTKEAGLLAGQYGEVIEITIAPN</sequence>